<keyword evidence="2" id="KW-1133">Transmembrane helix</keyword>
<feature type="transmembrane region" description="Helical" evidence="2">
    <location>
        <begin position="535"/>
        <end position="555"/>
    </location>
</feature>
<dbReference type="InterPro" id="IPR011009">
    <property type="entry name" value="Kinase-like_dom_sf"/>
</dbReference>
<gene>
    <name evidence="4" type="ORF">BN000_00628</name>
</gene>
<organism evidence="4 5">
    <name type="scientific">Neobacillus massiliamazoniensis</name>
    <dbReference type="NCBI Taxonomy" id="1499688"/>
    <lineage>
        <taxon>Bacteria</taxon>
        <taxon>Bacillati</taxon>
        <taxon>Bacillota</taxon>
        <taxon>Bacilli</taxon>
        <taxon>Bacillales</taxon>
        <taxon>Bacillaceae</taxon>
        <taxon>Neobacillus</taxon>
    </lineage>
</organism>
<dbReference type="AlphaFoldDB" id="A0A0U1NRQ9"/>
<dbReference type="STRING" id="1499688.BN000_00628"/>
<dbReference type="Proteomes" id="UP000199087">
    <property type="component" value="Unassembled WGS sequence"/>
</dbReference>
<evidence type="ECO:0000256" key="2">
    <source>
        <dbReference type="SAM" id="Phobius"/>
    </source>
</evidence>
<keyword evidence="2" id="KW-0812">Transmembrane</keyword>
<evidence type="ECO:0000256" key="1">
    <source>
        <dbReference type="ARBA" id="ARBA00009670"/>
    </source>
</evidence>
<dbReference type="PANTHER" id="PTHR10566">
    <property type="entry name" value="CHAPERONE-ACTIVITY OF BC1 COMPLEX CABC1 -RELATED"/>
    <property type="match status" value="1"/>
</dbReference>
<name>A0A0U1NRQ9_9BACI</name>
<protein>
    <submittedName>
        <fullName evidence="4">ABC1 family protein</fullName>
    </submittedName>
</protein>
<evidence type="ECO:0000313" key="5">
    <source>
        <dbReference type="Proteomes" id="UP000199087"/>
    </source>
</evidence>
<evidence type="ECO:0000259" key="3">
    <source>
        <dbReference type="Pfam" id="PF03109"/>
    </source>
</evidence>
<keyword evidence="5" id="KW-1185">Reference proteome</keyword>
<dbReference type="PANTHER" id="PTHR10566:SF113">
    <property type="entry name" value="PROTEIN ACTIVITY OF BC1 COMPLEX KINASE 7, CHLOROPLASTIC"/>
    <property type="match status" value="1"/>
</dbReference>
<dbReference type="SUPFAM" id="SSF56112">
    <property type="entry name" value="Protein kinase-like (PK-like)"/>
    <property type="match status" value="1"/>
</dbReference>
<comment type="similarity">
    <text evidence="1">Belongs to the protein kinase superfamily. ADCK protein kinase family.</text>
</comment>
<accession>A0A0U1NRQ9</accession>
<dbReference type="InterPro" id="IPR050154">
    <property type="entry name" value="UbiB_kinase"/>
</dbReference>
<dbReference type="CDD" id="cd05121">
    <property type="entry name" value="ABC1_ADCK3-like"/>
    <property type="match status" value="1"/>
</dbReference>
<dbReference type="EMBL" id="CVRB01000001">
    <property type="protein sequence ID" value="CRK80740.1"/>
    <property type="molecule type" value="Genomic_DNA"/>
</dbReference>
<evidence type="ECO:0000313" key="4">
    <source>
        <dbReference type="EMBL" id="CRK80740.1"/>
    </source>
</evidence>
<feature type="domain" description="ABC1 atypical kinase-like" evidence="3">
    <location>
        <begin position="95"/>
        <end position="339"/>
    </location>
</feature>
<dbReference type="Pfam" id="PF03109">
    <property type="entry name" value="ABC1"/>
    <property type="match status" value="1"/>
</dbReference>
<proteinExistence type="inferred from homology"/>
<reference evidence="5" key="1">
    <citation type="submission" date="2015-05" db="EMBL/GenBank/DDBJ databases">
        <authorList>
            <person name="Urmite Genomes"/>
        </authorList>
    </citation>
    <scope>NUCLEOTIDE SEQUENCE [LARGE SCALE GENOMIC DNA]</scope>
    <source>
        <strain evidence="5">LF1</strain>
    </source>
</reference>
<dbReference type="RefSeq" id="WP_090630701.1">
    <property type="nucleotide sequence ID" value="NZ_CVRB01000001.1"/>
</dbReference>
<feature type="transmembrane region" description="Helical" evidence="2">
    <location>
        <begin position="500"/>
        <end position="523"/>
    </location>
</feature>
<sequence length="560" mass="63992">MIKKRIRHIQRYRDIVYAFTKYGFGYVMKELGLLDLLAVPKRIFVEGNETIHTRTTGERIRMFLEELGPTFVKIGQIASTRPDIFPPEVIHELVKLQDRVSLFTFEDVKRIIEEELAEPLENSFAEFCEVPLAAASIGQVHTAILQTGERVAVKIQRPNIRNVIETDLEILQDLVRLAENRIDWVERYQIRDVVDEFAKSLLEELDFNNEGRNSEKIAKQFKNDSTIVIPKIYWDYTTSKILTMEFIEGTKLTEIETLEQDGYDCKVLGERVVNAIFQQILIAGFFHGDPHPGNILALPGNVIAFMDFGIVGRLTTEMKSHVASFVIALMRQNTDEVVRAISRMGLVPDNVNRKQLRSDVEQLREKYSSVPFSEMSLGEAVTDLFSVAYRHRIQIPTDLTILGKTLLTIEGFVKKLDPELSIIKVAEPFGRQLLMERMHPKYVADKVWSQFNEYEEILEELPETVKDFTSVMKKGKMRIEITTPELEIFLKKINKISNRLSFSIVLLSLSIILVGLIIGTTIAGHPSILLTKFPAVEIGFGIATVVVLWLLYSIIKTGRF</sequence>
<keyword evidence="2" id="KW-0472">Membrane</keyword>
<dbReference type="InterPro" id="IPR004147">
    <property type="entry name" value="ABC1_dom"/>
</dbReference>
<dbReference type="OrthoDB" id="9795390at2"/>